<sequence>MGMSTPQNTPDPKLCADVFSSLCTSRGALQHLTGRWGSLAMVALLEADSAMRFAELRRKIDGISDRMLSQTLGQLERDGMVNRAVRSSIPPHVDYSLTELGIKVARPLQELTKIIESELDSIIAAQERFDASA</sequence>
<dbReference type="InterPro" id="IPR002577">
    <property type="entry name" value="HTH_HxlR"/>
</dbReference>
<comment type="caution">
    <text evidence="5">The sequence shown here is derived from an EMBL/GenBank/DDBJ whole genome shotgun (WGS) entry which is preliminary data.</text>
</comment>
<evidence type="ECO:0000313" key="5">
    <source>
        <dbReference type="EMBL" id="OAH25813.1"/>
    </source>
</evidence>
<keyword evidence="1" id="KW-0805">Transcription regulation</keyword>
<feature type="domain" description="HTH hxlR-type" evidence="4">
    <location>
        <begin position="23"/>
        <end position="123"/>
    </location>
</feature>
<dbReference type="PANTHER" id="PTHR33204">
    <property type="entry name" value="TRANSCRIPTIONAL REGULATOR, MARR FAMILY"/>
    <property type="match status" value="1"/>
</dbReference>
<dbReference type="Proteomes" id="UP000076947">
    <property type="component" value="Unassembled WGS sequence"/>
</dbReference>
<organism evidence="5 6">
    <name type="scientific">Corynebacterium stationis</name>
    <dbReference type="NCBI Taxonomy" id="1705"/>
    <lineage>
        <taxon>Bacteria</taxon>
        <taxon>Bacillati</taxon>
        <taxon>Actinomycetota</taxon>
        <taxon>Actinomycetes</taxon>
        <taxon>Mycobacteriales</taxon>
        <taxon>Corynebacteriaceae</taxon>
        <taxon>Corynebacterium</taxon>
    </lineage>
</organism>
<dbReference type="AlphaFoldDB" id="A0A177IAJ0"/>
<dbReference type="GO" id="GO:0003677">
    <property type="term" value="F:DNA binding"/>
    <property type="evidence" value="ECO:0007669"/>
    <property type="project" value="UniProtKB-KW"/>
</dbReference>
<protein>
    <submittedName>
        <fullName evidence="5">HxlR family transcriptional regulator</fullName>
    </submittedName>
</protein>
<keyword evidence="6" id="KW-1185">Reference proteome</keyword>
<keyword evidence="3" id="KW-0804">Transcription</keyword>
<proteinExistence type="predicted"/>
<accession>A0A177IAJ0</accession>
<keyword evidence="2" id="KW-0238">DNA-binding</keyword>
<dbReference type="Pfam" id="PF01638">
    <property type="entry name" value="HxlR"/>
    <property type="match status" value="1"/>
</dbReference>
<dbReference type="STRING" id="1705.CA21670_06390"/>
<dbReference type="Gene3D" id="1.10.10.10">
    <property type="entry name" value="Winged helix-like DNA-binding domain superfamily/Winged helix DNA-binding domain"/>
    <property type="match status" value="1"/>
</dbReference>
<dbReference type="PANTHER" id="PTHR33204:SF37">
    <property type="entry name" value="HTH-TYPE TRANSCRIPTIONAL REGULATOR YODB"/>
    <property type="match status" value="1"/>
</dbReference>
<dbReference type="SUPFAM" id="SSF46785">
    <property type="entry name" value="Winged helix' DNA-binding domain"/>
    <property type="match status" value="1"/>
</dbReference>
<dbReference type="InterPro" id="IPR036390">
    <property type="entry name" value="WH_DNA-bd_sf"/>
</dbReference>
<dbReference type="PROSITE" id="PS51118">
    <property type="entry name" value="HTH_HXLR"/>
    <property type="match status" value="1"/>
</dbReference>
<dbReference type="EMBL" id="LSTQ01000025">
    <property type="protein sequence ID" value="OAH25813.1"/>
    <property type="molecule type" value="Genomic_DNA"/>
</dbReference>
<evidence type="ECO:0000313" key="6">
    <source>
        <dbReference type="Proteomes" id="UP000076947"/>
    </source>
</evidence>
<gene>
    <name evidence="5" type="ORF">AYJ05_10485</name>
</gene>
<name>A0A177IAJ0_9CORY</name>
<reference evidence="6" key="1">
    <citation type="submission" date="2016-02" db="EMBL/GenBank/DDBJ databases">
        <authorList>
            <person name="Kaur G."/>
            <person name="Nair G.R."/>
            <person name="Mayilraj S."/>
        </authorList>
    </citation>
    <scope>NUCLEOTIDE SEQUENCE [LARGE SCALE GENOMIC DNA]</scope>
    <source>
        <strain evidence="6">GA-15</strain>
    </source>
</reference>
<evidence type="ECO:0000256" key="2">
    <source>
        <dbReference type="ARBA" id="ARBA00023125"/>
    </source>
</evidence>
<evidence type="ECO:0000256" key="3">
    <source>
        <dbReference type="ARBA" id="ARBA00023163"/>
    </source>
</evidence>
<evidence type="ECO:0000259" key="4">
    <source>
        <dbReference type="PROSITE" id="PS51118"/>
    </source>
</evidence>
<evidence type="ECO:0000256" key="1">
    <source>
        <dbReference type="ARBA" id="ARBA00023015"/>
    </source>
</evidence>
<dbReference type="InterPro" id="IPR036388">
    <property type="entry name" value="WH-like_DNA-bd_sf"/>
</dbReference>